<gene>
    <name evidence="2" type="ORF">EYF80_051017</name>
</gene>
<organism evidence="2 3">
    <name type="scientific">Liparis tanakae</name>
    <name type="common">Tanaka's snailfish</name>
    <dbReference type="NCBI Taxonomy" id="230148"/>
    <lineage>
        <taxon>Eukaryota</taxon>
        <taxon>Metazoa</taxon>
        <taxon>Chordata</taxon>
        <taxon>Craniata</taxon>
        <taxon>Vertebrata</taxon>
        <taxon>Euteleostomi</taxon>
        <taxon>Actinopterygii</taxon>
        <taxon>Neopterygii</taxon>
        <taxon>Teleostei</taxon>
        <taxon>Neoteleostei</taxon>
        <taxon>Acanthomorphata</taxon>
        <taxon>Eupercaria</taxon>
        <taxon>Perciformes</taxon>
        <taxon>Cottioidei</taxon>
        <taxon>Cottales</taxon>
        <taxon>Liparidae</taxon>
        <taxon>Liparis</taxon>
    </lineage>
</organism>
<name>A0A4Z2FD29_9TELE</name>
<evidence type="ECO:0000313" key="3">
    <source>
        <dbReference type="Proteomes" id="UP000314294"/>
    </source>
</evidence>
<accession>A0A4Z2FD29</accession>
<dbReference type="Proteomes" id="UP000314294">
    <property type="component" value="Unassembled WGS sequence"/>
</dbReference>
<evidence type="ECO:0000313" key="2">
    <source>
        <dbReference type="EMBL" id="TNN38810.1"/>
    </source>
</evidence>
<feature type="region of interest" description="Disordered" evidence="1">
    <location>
        <begin position="66"/>
        <end position="94"/>
    </location>
</feature>
<sequence length="94" mass="10859">MEMIVEDQNQPGTQIQIYLQILMKRLETLQNQILMRRLETLQNQIPMTLAVVELKEVTPEQYNKALDCRRGGTSPPIRDVPVKQTQPEAGEQKI</sequence>
<reference evidence="2 3" key="1">
    <citation type="submission" date="2019-03" db="EMBL/GenBank/DDBJ databases">
        <title>First draft genome of Liparis tanakae, snailfish: a comprehensive survey of snailfish specific genes.</title>
        <authorList>
            <person name="Kim W."/>
            <person name="Song I."/>
            <person name="Jeong J.-H."/>
            <person name="Kim D."/>
            <person name="Kim S."/>
            <person name="Ryu S."/>
            <person name="Song J.Y."/>
            <person name="Lee S.K."/>
        </authorList>
    </citation>
    <scope>NUCLEOTIDE SEQUENCE [LARGE SCALE GENOMIC DNA]</scope>
    <source>
        <tissue evidence="2">Muscle</tissue>
    </source>
</reference>
<keyword evidence="3" id="KW-1185">Reference proteome</keyword>
<evidence type="ECO:0000256" key="1">
    <source>
        <dbReference type="SAM" id="MobiDB-lite"/>
    </source>
</evidence>
<dbReference type="EMBL" id="SRLO01001335">
    <property type="protein sequence ID" value="TNN38810.1"/>
    <property type="molecule type" value="Genomic_DNA"/>
</dbReference>
<proteinExistence type="predicted"/>
<comment type="caution">
    <text evidence="2">The sequence shown here is derived from an EMBL/GenBank/DDBJ whole genome shotgun (WGS) entry which is preliminary data.</text>
</comment>
<protein>
    <submittedName>
        <fullName evidence="2">Uncharacterized protein</fullName>
    </submittedName>
</protein>
<dbReference type="AlphaFoldDB" id="A0A4Z2FD29"/>